<gene>
    <name evidence="1" type="ORF">M0R88_04005</name>
</gene>
<reference evidence="1" key="1">
    <citation type="submission" date="2022-04" db="EMBL/GenBank/DDBJ databases">
        <title>Diverse halophilic archaea isolated from saline environments.</title>
        <authorList>
            <person name="Cui H.-L."/>
        </authorList>
    </citation>
    <scope>NUCLEOTIDE SEQUENCE</scope>
    <source>
        <strain evidence="1">XZYJT40</strain>
    </source>
</reference>
<dbReference type="KEGG" id="haxz:M0R88_04005"/>
<proteinExistence type="predicted"/>
<protein>
    <submittedName>
        <fullName evidence="1">Uncharacterized protein</fullName>
    </submittedName>
</protein>
<name>A0A8U0IKT0_9EURY</name>
<dbReference type="EMBL" id="CP096658">
    <property type="protein sequence ID" value="UPW01275.1"/>
    <property type="molecule type" value="Genomic_DNA"/>
</dbReference>
<dbReference type="AlphaFoldDB" id="A0A8U0IKT0"/>
<dbReference type="Proteomes" id="UP000830434">
    <property type="component" value="Chromosome"/>
</dbReference>
<sequence>MPLSEEQWEQAEPDQNVVELVYGFLESEKPTAYSIEEIFTQAEANVQRDSDSTWEDVGALLGEQSAEDQYRWAFEYLVHAGELEKRTAMDDGERVEFYRAT</sequence>
<evidence type="ECO:0000313" key="1">
    <source>
        <dbReference type="EMBL" id="UPW01275.1"/>
    </source>
</evidence>
<organism evidence="1 2">
    <name type="scientific">Halorussus gelatinilyticus</name>
    <dbReference type="NCBI Taxonomy" id="2937524"/>
    <lineage>
        <taxon>Archaea</taxon>
        <taxon>Methanobacteriati</taxon>
        <taxon>Methanobacteriota</taxon>
        <taxon>Stenosarchaea group</taxon>
        <taxon>Halobacteria</taxon>
        <taxon>Halobacteriales</taxon>
        <taxon>Haladaptataceae</taxon>
        <taxon>Halorussus</taxon>
    </lineage>
</organism>
<accession>A0A8U0IKT0</accession>
<dbReference type="RefSeq" id="WP_248655680.1">
    <property type="nucleotide sequence ID" value="NZ_CP096658.1"/>
</dbReference>
<keyword evidence="2" id="KW-1185">Reference proteome</keyword>
<dbReference type="GeneID" id="72188990"/>
<evidence type="ECO:0000313" key="2">
    <source>
        <dbReference type="Proteomes" id="UP000830434"/>
    </source>
</evidence>